<protein>
    <submittedName>
        <fullName evidence="1">Uncharacterized protein</fullName>
    </submittedName>
</protein>
<dbReference type="AlphaFoldDB" id="A0A2C9ZVE5"/>
<organism evidence="1 2">
    <name type="scientific">Hymenobacter crusticola</name>
    <dbReference type="NCBI Taxonomy" id="1770526"/>
    <lineage>
        <taxon>Bacteria</taxon>
        <taxon>Pseudomonadati</taxon>
        <taxon>Bacteroidota</taxon>
        <taxon>Cytophagia</taxon>
        <taxon>Cytophagales</taxon>
        <taxon>Hymenobacteraceae</taxon>
        <taxon>Hymenobacter</taxon>
    </lineage>
</organism>
<sequence length="135" mass="15885">MPFRADRYPDNWKTEIRPRILARDKNCCKFCGIADRLEGWRFPSGNFYTAEQIASDAMSEEDEDALETVLRKPPMRIILTVAHLDHGLDNHEDENLGALCQRCHLNYDRPYCQEQRKNSIRYGRRKGQYSLFSND</sequence>
<name>A0A2C9ZVE5_9BACT</name>
<dbReference type="EMBL" id="MTSE01000026">
    <property type="protein sequence ID" value="OUJ70175.1"/>
    <property type="molecule type" value="Genomic_DNA"/>
</dbReference>
<gene>
    <name evidence="1" type="ORF">BXP70_25330</name>
</gene>
<reference evidence="1 2" key="1">
    <citation type="submission" date="2017-01" db="EMBL/GenBank/DDBJ databases">
        <title>A new Hymenobacter.</title>
        <authorList>
            <person name="Liang Y."/>
            <person name="Feng F."/>
        </authorList>
    </citation>
    <scope>NUCLEOTIDE SEQUENCE [LARGE SCALE GENOMIC DNA]</scope>
    <source>
        <strain evidence="1">MIMBbqt21</strain>
    </source>
</reference>
<accession>A0A2C9ZVE5</accession>
<keyword evidence="2" id="KW-1185">Reference proteome</keyword>
<dbReference type="Proteomes" id="UP000194873">
    <property type="component" value="Unassembled WGS sequence"/>
</dbReference>
<evidence type="ECO:0000313" key="2">
    <source>
        <dbReference type="Proteomes" id="UP000194873"/>
    </source>
</evidence>
<dbReference type="RefSeq" id="WP_086596914.1">
    <property type="nucleotide sequence ID" value="NZ_MTSE01000026.1"/>
</dbReference>
<dbReference type="OrthoDB" id="1072451at2"/>
<comment type="caution">
    <text evidence="1">The sequence shown here is derived from an EMBL/GenBank/DDBJ whole genome shotgun (WGS) entry which is preliminary data.</text>
</comment>
<proteinExistence type="predicted"/>
<evidence type="ECO:0000313" key="1">
    <source>
        <dbReference type="EMBL" id="OUJ70175.1"/>
    </source>
</evidence>